<keyword evidence="2" id="KW-1185">Reference proteome</keyword>
<name>A0ABN8HTP8_9NEOP</name>
<dbReference type="EMBL" id="OW152825">
    <property type="protein sequence ID" value="CAH2041205.1"/>
    <property type="molecule type" value="Genomic_DNA"/>
</dbReference>
<organism evidence="1 2">
    <name type="scientific">Iphiclides podalirius</name>
    <name type="common">scarce swallowtail</name>
    <dbReference type="NCBI Taxonomy" id="110791"/>
    <lineage>
        <taxon>Eukaryota</taxon>
        <taxon>Metazoa</taxon>
        <taxon>Ecdysozoa</taxon>
        <taxon>Arthropoda</taxon>
        <taxon>Hexapoda</taxon>
        <taxon>Insecta</taxon>
        <taxon>Pterygota</taxon>
        <taxon>Neoptera</taxon>
        <taxon>Endopterygota</taxon>
        <taxon>Lepidoptera</taxon>
        <taxon>Glossata</taxon>
        <taxon>Ditrysia</taxon>
        <taxon>Papilionoidea</taxon>
        <taxon>Papilionidae</taxon>
        <taxon>Papilioninae</taxon>
        <taxon>Iphiclides</taxon>
    </lineage>
</organism>
<protein>
    <submittedName>
        <fullName evidence="1">Uncharacterized protein</fullName>
    </submittedName>
</protein>
<proteinExistence type="predicted"/>
<sequence length="146" mass="15948">MGGENIVGRDWTGLKAGHVVSAVPLELSGELSAARDYRTRLAKSVTGIDWPRARHALQAEMTPKASPDGRCRRRCRGSCGADGWEWAGEPPYKLVTLFSLHLLLGGGPILSDVGDHHTELFSILRQSTNTDGVLDVCPFFHFTTFT</sequence>
<dbReference type="Proteomes" id="UP000837857">
    <property type="component" value="Chromosome 13"/>
</dbReference>
<reference evidence="1" key="1">
    <citation type="submission" date="2022-03" db="EMBL/GenBank/DDBJ databases">
        <authorList>
            <person name="Martin H S."/>
        </authorList>
    </citation>
    <scope>NUCLEOTIDE SEQUENCE</scope>
</reference>
<feature type="non-terminal residue" evidence="1">
    <location>
        <position position="1"/>
    </location>
</feature>
<evidence type="ECO:0000313" key="1">
    <source>
        <dbReference type="EMBL" id="CAH2041205.1"/>
    </source>
</evidence>
<accession>A0ABN8HTP8</accession>
<gene>
    <name evidence="1" type="ORF">IPOD504_LOCUS2985</name>
</gene>
<evidence type="ECO:0000313" key="2">
    <source>
        <dbReference type="Proteomes" id="UP000837857"/>
    </source>
</evidence>